<keyword evidence="4" id="KW-1133">Transmembrane helix</keyword>
<dbReference type="GO" id="GO:0004383">
    <property type="term" value="F:guanylate cyclase activity"/>
    <property type="evidence" value="ECO:0007669"/>
    <property type="project" value="TreeGrafter"/>
</dbReference>
<dbReference type="Proteomes" id="UP001209878">
    <property type="component" value="Unassembled WGS sequence"/>
</dbReference>
<dbReference type="PANTHER" id="PTHR11920">
    <property type="entry name" value="GUANYLYL CYCLASE"/>
    <property type="match status" value="1"/>
</dbReference>
<dbReference type="GO" id="GO:0035556">
    <property type="term" value="P:intracellular signal transduction"/>
    <property type="evidence" value="ECO:0007669"/>
    <property type="project" value="InterPro"/>
</dbReference>
<dbReference type="InterPro" id="IPR001828">
    <property type="entry name" value="ANF_lig-bd_rcpt"/>
</dbReference>
<evidence type="ECO:0000313" key="10">
    <source>
        <dbReference type="Proteomes" id="UP001209878"/>
    </source>
</evidence>
<keyword evidence="7" id="KW-0732">Signal</keyword>
<accession>A0AAD9NNG7</accession>
<dbReference type="Pfam" id="PF07714">
    <property type="entry name" value="PK_Tyr_Ser-Thr"/>
    <property type="match status" value="1"/>
</dbReference>
<dbReference type="GO" id="GO:0000166">
    <property type="term" value="F:nucleotide binding"/>
    <property type="evidence" value="ECO:0007669"/>
    <property type="project" value="UniProtKB-KW"/>
</dbReference>
<feature type="chain" id="PRO_5042199066" description="Guanylate cyclase domain-containing protein" evidence="7">
    <location>
        <begin position="21"/>
        <end position="610"/>
    </location>
</feature>
<evidence type="ECO:0000256" key="5">
    <source>
        <dbReference type="ARBA" id="ARBA00023136"/>
    </source>
</evidence>
<dbReference type="GO" id="GO:0004672">
    <property type="term" value="F:protein kinase activity"/>
    <property type="evidence" value="ECO:0007669"/>
    <property type="project" value="InterPro"/>
</dbReference>
<dbReference type="Gene3D" id="3.40.50.2300">
    <property type="match status" value="1"/>
</dbReference>
<dbReference type="Gene3D" id="3.30.70.1230">
    <property type="entry name" value="Nucleotide cyclase"/>
    <property type="match status" value="1"/>
</dbReference>
<name>A0AAD9NNG7_RIDPI</name>
<dbReference type="GO" id="GO:0007168">
    <property type="term" value="P:receptor guanylyl cyclase signaling pathway"/>
    <property type="evidence" value="ECO:0007669"/>
    <property type="project" value="TreeGrafter"/>
</dbReference>
<dbReference type="EMBL" id="JAODUO010000636">
    <property type="protein sequence ID" value="KAK2176842.1"/>
    <property type="molecule type" value="Genomic_DNA"/>
</dbReference>
<dbReference type="SUPFAM" id="SSF56112">
    <property type="entry name" value="Protein kinase-like (PK-like)"/>
    <property type="match status" value="1"/>
</dbReference>
<dbReference type="GO" id="GO:0001653">
    <property type="term" value="F:peptide receptor activity"/>
    <property type="evidence" value="ECO:0007669"/>
    <property type="project" value="TreeGrafter"/>
</dbReference>
<gene>
    <name evidence="9" type="ORF">NP493_636g03040</name>
</gene>
<dbReference type="Pfam" id="PF01094">
    <property type="entry name" value="ANF_receptor"/>
    <property type="match status" value="1"/>
</dbReference>
<protein>
    <recommendedName>
        <fullName evidence="8">Guanylate cyclase domain-containing protein</fullName>
    </recommendedName>
</protein>
<evidence type="ECO:0000256" key="6">
    <source>
        <dbReference type="ARBA" id="ARBA00023239"/>
    </source>
</evidence>
<dbReference type="AlphaFoldDB" id="A0AAD9NNG7"/>
<dbReference type="PANTHER" id="PTHR11920:SF501">
    <property type="entry name" value="GUANYLATE CYCLASE 32E"/>
    <property type="match status" value="1"/>
</dbReference>
<keyword evidence="10" id="KW-1185">Reference proteome</keyword>
<keyword evidence="6" id="KW-0456">Lyase</keyword>
<dbReference type="InterPro" id="IPR001245">
    <property type="entry name" value="Ser-Thr/Tyr_kinase_cat_dom"/>
</dbReference>
<dbReference type="SUPFAM" id="SSF55073">
    <property type="entry name" value="Nucleotide cyclase"/>
    <property type="match status" value="1"/>
</dbReference>
<sequence>MGLATWFLVVTLAAQPGAFGGKMKLKVGLITPPDGIFGYSRIAAATTMAVEDAKKKAAINAGKIIAYWNLPFVSFSSVDPALADREMYNTLIRLMSPHNEMAEAMSHLFHFYGWKSAVVVSSQVANFDMRCEHLEASVRKTFNRHNIALTLLLSSATYAPELSQWLERIKVAGRIVILCGDTTFLTDVMMEAHRQGMTSGDYVFINPTLIPYNDVEQHWENITSTGGIPKETFWPLLRMSVRIASENREFIATLPHKMALPPWNHNDTLERKLVEMRRRGYSPRNGTMLVEMATTKTFKEQNRRRKLQRELDLMLWKINYEDLVFVGERQTSSRLRSQSDVDGDEKELYADHTRCNVNLALYKGDMVVARTLCSGPLVVTRSMEYELKTPDNAQSADVYSFAIVVYETLYRRNPYEIDGNLTMSPEDIILQVGENKNPPFRPIVPDTQHETNDLMQLMVSCWAEKPRDRPDFNSIKKSFANMNAGKYYSIIDNMLRMMETYTSDLEDAIARHAAEMANMALNVLSSVMAFKIRHRPDKQLQVRIGLHSGAVVTAMRIHMSVSTRDALLATGDKFIIRERGEVELKGKGFVTSYWLNGKEGYPSPLPYFED</sequence>
<evidence type="ECO:0000259" key="8">
    <source>
        <dbReference type="PROSITE" id="PS50125"/>
    </source>
</evidence>
<dbReference type="PROSITE" id="PS50125">
    <property type="entry name" value="GUANYLATE_CYCLASE_2"/>
    <property type="match status" value="1"/>
</dbReference>
<evidence type="ECO:0000256" key="7">
    <source>
        <dbReference type="SAM" id="SignalP"/>
    </source>
</evidence>
<evidence type="ECO:0000256" key="4">
    <source>
        <dbReference type="ARBA" id="ARBA00022989"/>
    </source>
</evidence>
<dbReference type="GO" id="GO:0004016">
    <property type="term" value="F:adenylate cyclase activity"/>
    <property type="evidence" value="ECO:0007669"/>
    <property type="project" value="TreeGrafter"/>
</dbReference>
<dbReference type="InterPro" id="IPR029787">
    <property type="entry name" value="Nucleotide_cyclase"/>
</dbReference>
<organism evidence="9 10">
    <name type="scientific">Ridgeia piscesae</name>
    <name type="common">Tubeworm</name>
    <dbReference type="NCBI Taxonomy" id="27915"/>
    <lineage>
        <taxon>Eukaryota</taxon>
        <taxon>Metazoa</taxon>
        <taxon>Spiralia</taxon>
        <taxon>Lophotrochozoa</taxon>
        <taxon>Annelida</taxon>
        <taxon>Polychaeta</taxon>
        <taxon>Sedentaria</taxon>
        <taxon>Canalipalpata</taxon>
        <taxon>Sabellida</taxon>
        <taxon>Siboglinidae</taxon>
        <taxon>Ridgeia</taxon>
    </lineage>
</organism>
<evidence type="ECO:0000256" key="2">
    <source>
        <dbReference type="ARBA" id="ARBA00022692"/>
    </source>
</evidence>
<comment type="caution">
    <text evidence="9">The sequence shown here is derived from an EMBL/GenBank/DDBJ whole genome shotgun (WGS) entry which is preliminary data.</text>
</comment>
<dbReference type="Pfam" id="PF00211">
    <property type="entry name" value="Guanylate_cyc"/>
    <property type="match status" value="1"/>
</dbReference>
<dbReference type="InterPro" id="IPR028082">
    <property type="entry name" value="Peripla_BP_I"/>
</dbReference>
<dbReference type="InterPro" id="IPR050401">
    <property type="entry name" value="Cyclic_nucleotide_synthase"/>
</dbReference>
<evidence type="ECO:0000256" key="1">
    <source>
        <dbReference type="ARBA" id="ARBA00004167"/>
    </source>
</evidence>
<keyword evidence="3" id="KW-0547">Nucleotide-binding</keyword>
<keyword evidence="5" id="KW-0472">Membrane</keyword>
<feature type="domain" description="Guanylate cyclase" evidence="8">
    <location>
        <begin position="510"/>
        <end position="581"/>
    </location>
</feature>
<keyword evidence="2" id="KW-0812">Transmembrane</keyword>
<evidence type="ECO:0000256" key="3">
    <source>
        <dbReference type="ARBA" id="ARBA00022741"/>
    </source>
</evidence>
<reference evidence="9" key="1">
    <citation type="journal article" date="2023" name="Mol. Biol. Evol.">
        <title>Third-Generation Sequencing Reveals the Adaptive Role of the Epigenome in Three Deep-Sea Polychaetes.</title>
        <authorList>
            <person name="Perez M."/>
            <person name="Aroh O."/>
            <person name="Sun Y."/>
            <person name="Lan Y."/>
            <person name="Juniper S.K."/>
            <person name="Young C.R."/>
            <person name="Angers B."/>
            <person name="Qian P.Y."/>
        </authorList>
    </citation>
    <scope>NUCLEOTIDE SEQUENCE</scope>
    <source>
        <strain evidence="9">R07B-5</strain>
    </source>
</reference>
<comment type="subcellular location">
    <subcellularLocation>
        <location evidence="1">Membrane</location>
        <topology evidence="1">Single-pass membrane protein</topology>
    </subcellularLocation>
</comment>
<dbReference type="Gene3D" id="1.10.510.10">
    <property type="entry name" value="Transferase(Phosphotransferase) domain 1"/>
    <property type="match status" value="1"/>
</dbReference>
<dbReference type="GO" id="GO:0005886">
    <property type="term" value="C:plasma membrane"/>
    <property type="evidence" value="ECO:0007669"/>
    <property type="project" value="TreeGrafter"/>
</dbReference>
<proteinExistence type="predicted"/>
<dbReference type="SUPFAM" id="SSF53822">
    <property type="entry name" value="Periplasmic binding protein-like I"/>
    <property type="match status" value="1"/>
</dbReference>
<evidence type="ECO:0000313" key="9">
    <source>
        <dbReference type="EMBL" id="KAK2176842.1"/>
    </source>
</evidence>
<dbReference type="InterPro" id="IPR001054">
    <property type="entry name" value="A/G_cyclase"/>
</dbReference>
<dbReference type="InterPro" id="IPR011009">
    <property type="entry name" value="Kinase-like_dom_sf"/>
</dbReference>
<feature type="signal peptide" evidence="7">
    <location>
        <begin position="1"/>
        <end position="20"/>
    </location>
</feature>